<dbReference type="InterPro" id="IPR004089">
    <property type="entry name" value="MCPsignal_dom"/>
</dbReference>
<name>A0A1T4MM77_TREPO</name>
<feature type="region of interest" description="Disordered" evidence="4">
    <location>
        <begin position="646"/>
        <end position="702"/>
    </location>
</feature>
<evidence type="ECO:0000259" key="6">
    <source>
        <dbReference type="PROSITE" id="PS50111"/>
    </source>
</evidence>
<feature type="domain" description="Methyl-accepting transducer" evidence="6">
    <location>
        <begin position="328"/>
        <end position="550"/>
    </location>
</feature>
<dbReference type="Proteomes" id="UP000190423">
    <property type="component" value="Unassembled WGS sequence"/>
</dbReference>
<accession>A0A1T4MM77</accession>
<dbReference type="OrthoDB" id="319733at2"/>
<feature type="compositionally biased region" description="Polar residues" evidence="4">
    <location>
        <begin position="646"/>
        <end position="659"/>
    </location>
</feature>
<dbReference type="EMBL" id="FUWG01000016">
    <property type="protein sequence ID" value="SJZ68112.1"/>
    <property type="molecule type" value="Genomic_DNA"/>
</dbReference>
<dbReference type="GO" id="GO:0004888">
    <property type="term" value="F:transmembrane signaling receptor activity"/>
    <property type="evidence" value="ECO:0007669"/>
    <property type="project" value="InterPro"/>
</dbReference>
<evidence type="ECO:0000256" key="3">
    <source>
        <dbReference type="PROSITE-ProRule" id="PRU00284"/>
    </source>
</evidence>
<proteinExistence type="inferred from homology"/>
<keyword evidence="5" id="KW-0472">Membrane</keyword>
<gene>
    <name evidence="7" type="ORF">SAMN02745149_02036</name>
</gene>
<sequence>MKLNAKFSIVSAVASCMMATLVVSTIISIKRIQNVKDYQYLQQSVQLRLTDLTNFLNTTVSWALEPTTLHTEWQNKIVTINKKFHELEDSPTVSYFPEEFSEYITEAGNVWTKLIGKINPFNSLYKTMQGVPLSERELDFIRRNGIKAASDNFPDSENIKLLYSQQLLIHTQMRDIMKDCAMLQTTFTNMNEMLIERVNSYTKSCYIFIIVLGIVFCAILFIYILNSTFSLTHKIKYLQKFSMSLAKKDFRNILEPHGTSELEELMININGMVKEINDFFVIVKKTASKAISSGYSINDSATSTAAATTQINSNIESITREFEQINDSVTTVVEAIEKINEQVKTLVSDNAEQTSAIDESTVAISTMANTLEEIRTNAQERTKNAEEMRVLVSDGDGKISATNAILNEVMSQLDEIGEVITIINSVSAKTNLLSMNAAIESAHAGEYGKGFAVVAEEIRSLAVSTAKNAQKINESISNVIEKVTQANHSSRSAAEAFAKVSTHSAAVIDSFTEITKGIENLDVQTKQITQKTDVTASTADKINNYCTNLAAQQETIASEINAISDFFTEAVGGIKEIKLGTADIVKRMAAVGDLSKQSYKNMTDLENVLEEFKTAGDDSESEKQDADSNVITNIISPELQAQLEQDFSQAEESGESTEQLDFALENIEEYDDNPAENTEELLPDEEADSVQEIPLPDECDKI</sequence>
<dbReference type="GO" id="GO:0016020">
    <property type="term" value="C:membrane"/>
    <property type="evidence" value="ECO:0007669"/>
    <property type="project" value="InterPro"/>
</dbReference>
<comment type="similarity">
    <text evidence="2">Belongs to the methyl-accepting chemotaxis (MCP) protein family.</text>
</comment>
<dbReference type="PRINTS" id="PR00260">
    <property type="entry name" value="CHEMTRNSDUCR"/>
</dbReference>
<dbReference type="InterPro" id="IPR004090">
    <property type="entry name" value="Chemotax_Me-accpt_rcpt"/>
</dbReference>
<dbReference type="RefSeq" id="WP_159446212.1">
    <property type="nucleotide sequence ID" value="NZ_FUWG01000016.1"/>
</dbReference>
<dbReference type="GO" id="GO:0007165">
    <property type="term" value="P:signal transduction"/>
    <property type="evidence" value="ECO:0007669"/>
    <property type="project" value="UniProtKB-KW"/>
</dbReference>
<feature type="transmembrane region" description="Helical" evidence="5">
    <location>
        <begin position="6"/>
        <end position="29"/>
    </location>
</feature>
<evidence type="ECO:0000256" key="1">
    <source>
        <dbReference type="ARBA" id="ARBA00023224"/>
    </source>
</evidence>
<dbReference type="PANTHER" id="PTHR32089">
    <property type="entry name" value="METHYL-ACCEPTING CHEMOTAXIS PROTEIN MCPB"/>
    <property type="match status" value="1"/>
</dbReference>
<dbReference type="SMART" id="SM00283">
    <property type="entry name" value="MA"/>
    <property type="match status" value="1"/>
</dbReference>
<evidence type="ECO:0000256" key="4">
    <source>
        <dbReference type="SAM" id="MobiDB-lite"/>
    </source>
</evidence>
<dbReference type="AlphaFoldDB" id="A0A1T4MM77"/>
<keyword evidence="5" id="KW-1133">Transmembrane helix</keyword>
<reference evidence="7 8" key="1">
    <citation type="submission" date="2017-02" db="EMBL/GenBank/DDBJ databases">
        <authorList>
            <person name="Peterson S.W."/>
        </authorList>
    </citation>
    <scope>NUCLEOTIDE SEQUENCE [LARGE SCALE GENOMIC DNA]</scope>
    <source>
        <strain evidence="7 8">ATCC BAA-908</strain>
    </source>
</reference>
<dbReference type="GO" id="GO:0006935">
    <property type="term" value="P:chemotaxis"/>
    <property type="evidence" value="ECO:0007669"/>
    <property type="project" value="InterPro"/>
</dbReference>
<evidence type="ECO:0000313" key="7">
    <source>
        <dbReference type="EMBL" id="SJZ68112.1"/>
    </source>
</evidence>
<dbReference type="SUPFAM" id="SSF58104">
    <property type="entry name" value="Methyl-accepting chemotaxis protein (MCP) signaling domain"/>
    <property type="match status" value="1"/>
</dbReference>
<dbReference type="Gene3D" id="1.10.287.950">
    <property type="entry name" value="Methyl-accepting chemotaxis protein"/>
    <property type="match status" value="1"/>
</dbReference>
<keyword evidence="1 3" id="KW-0807">Transducer</keyword>
<keyword evidence="5" id="KW-0812">Transmembrane</keyword>
<evidence type="ECO:0000313" key="8">
    <source>
        <dbReference type="Proteomes" id="UP000190423"/>
    </source>
</evidence>
<dbReference type="STRING" id="261392.SAMN02745149_02036"/>
<feature type="compositionally biased region" description="Acidic residues" evidence="4">
    <location>
        <begin position="666"/>
        <end position="689"/>
    </location>
</feature>
<dbReference type="Pfam" id="PF00015">
    <property type="entry name" value="MCPsignal"/>
    <property type="match status" value="1"/>
</dbReference>
<dbReference type="PANTHER" id="PTHR32089:SF112">
    <property type="entry name" value="LYSOZYME-LIKE PROTEIN-RELATED"/>
    <property type="match status" value="1"/>
</dbReference>
<feature type="transmembrane region" description="Helical" evidence="5">
    <location>
        <begin position="205"/>
        <end position="225"/>
    </location>
</feature>
<dbReference type="GeneID" id="78317308"/>
<keyword evidence="8" id="KW-1185">Reference proteome</keyword>
<evidence type="ECO:0000256" key="5">
    <source>
        <dbReference type="SAM" id="Phobius"/>
    </source>
</evidence>
<dbReference type="PROSITE" id="PS50111">
    <property type="entry name" value="CHEMOTAXIS_TRANSDUC_2"/>
    <property type="match status" value="1"/>
</dbReference>
<evidence type="ECO:0000256" key="2">
    <source>
        <dbReference type="ARBA" id="ARBA00029447"/>
    </source>
</evidence>
<dbReference type="Gene3D" id="6.10.340.10">
    <property type="match status" value="1"/>
</dbReference>
<organism evidence="7 8">
    <name type="scientific">Treponema porcinum</name>
    <dbReference type="NCBI Taxonomy" id="261392"/>
    <lineage>
        <taxon>Bacteria</taxon>
        <taxon>Pseudomonadati</taxon>
        <taxon>Spirochaetota</taxon>
        <taxon>Spirochaetia</taxon>
        <taxon>Spirochaetales</taxon>
        <taxon>Treponemataceae</taxon>
        <taxon>Treponema</taxon>
    </lineage>
</organism>
<protein>
    <submittedName>
        <fullName evidence="7">Methyl-accepting chemotaxis protein</fullName>
    </submittedName>
</protein>